<evidence type="ECO:0000256" key="1">
    <source>
        <dbReference type="ARBA" id="ARBA00006010"/>
    </source>
</evidence>
<reference evidence="4 5" key="1">
    <citation type="submission" date="2024-04" db="EMBL/GenBank/DDBJ databases">
        <authorList>
            <person name="Fracassetti M."/>
        </authorList>
    </citation>
    <scope>NUCLEOTIDE SEQUENCE [LARGE SCALE GENOMIC DNA]</scope>
</reference>
<dbReference type="AlphaFoldDB" id="A0AAV2CE73"/>
<sequence length="167" mass="17739">MATVLMKTILLIFVATALSVTLTMRTVVDQEVPEAAEAATAEPSQRLSRFLKEEAPVDGTPGYGGNNGNGGGGIGQTKNPRAADHCNKDPGLCQELYGKDFDCCNNKCINVAVDKQNCGACKNKCAFKDDCCGGQCVYLSLDKRHCGKCNAPCASPQLCVYGMCNYP</sequence>
<organism evidence="4 5">
    <name type="scientific">Linum trigynum</name>
    <dbReference type="NCBI Taxonomy" id="586398"/>
    <lineage>
        <taxon>Eukaryota</taxon>
        <taxon>Viridiplantae</taxon>
        <taxon>Streptophyta</taxon>
        <taxon>Embryophyta</taxon>
        <taxon>Tracheophyta</taxon>
        <taxon>Spermatophyta</taxon>
        <taxon>Magnoliopsida</taxon>
        <taxon>eudicotyledons</taxon>
        <taxon>Gunneridae</taxon>
        <taxon>Pentapetalae</taxon>
        <taxon>rosids</taxon>
        <taxon>fabids</taxon>
        <taxon>Malpighiales</taxon>
        <taxon>Linaceae</taxon>
        <taxon>Linum</taxon>
    </lineage>
</organism>
<dbReference type="EMBL" id="OZ034813">
    <property type="protein sequence ID" value="CAL1354166.1"/>
    <property type="molecule type" value="Genomic_DNA"/>
</dbReference>
<dbReference type="Proteomes" id="UP001497516">
    <property type="component" value="Chromosome 1"/>
</dbReference>
<dbReference type="InterPro" id="IPR006969">
    <property type="entry name" value="Stig-like"/>
</dbReference>
<evidence type="ECO:0000256" key="2">
    <source>
        <dbReference type="ARBA" id="ARBA00022729"/>
    </source>
</evidence>
<evidence type="ECO:0008006" key="6">
    <source>
        <dbReference type="Google" id="ProtNLM"/>
    </source>
</evidence>
<feature type="chain" id="PRO_5043640284" description="Stigma-specific Stig1 family protein" evidence="3">
    <location>
        <begin position="20"/>
        <end position="167"/>
    </location>
</feature>
<comment type="similarity">
    <text evidence="1">Belongs to the STIG1 family.</text>
</comment>
<dbReference type="PANTHER" id="PTHR33227">
    <property type="entry name" value="STIGMA-SPECIFIC STIG1-LIKE PROTEIN 3"/>
    <property type="match status" value="1"/>
</dbReference>
<gene>
    <name evidence="4" type="ORF">LTRI10_LOCUS2006</name>
</gene>
<proteinExistence type="inferred from homology"/>
<protein>
    <recommendedName>
        <fullName evidence="6">Stigma-specific Stig1 family protein</fullName>
    </recommendedName>
</protein>
<dbReference type="PANTHER" id="PTHR33227:SF18">
    <property type="entry name" value="STIGMA-SPECIFIC STIG1-LIKE PROTEIN 3"/>
    <property type="match status" value="1"/>
</dbReference>
<feature type="signal peptide" evidence="3">
    <location>
        <begin position="1"/>
        <end position="19"/>
    </location>
</feature>
<evidence type="ECO:0000313" key="4">
    <source>
        <dbReference type="EMBL" id="CAL1354166.1"/>
    </source>
</evidence>
<evidence type="ECO:0000256" key="3">
    <source>
        <dbReference type="SAM" id="SignalP"/>
    </source>
</evidence>
<evidence type="ECO:0000313" key="5">
    <source>
        <dbReference type="Proteomes" id="UP001497516"/>
    </source>
</evidence>
<keyword evidence="5" id="KW-1185">Reference proteome</keyword>
<name>A0AAV2CE73_9ROSI</name>
<accession>A0AAV2CE73</accession>
<keyword evidence="2 3" id="KW-0732">Signal</keyword>
<dbReference type="Pfam" id="PF04885">
    <property type="entry name" value="Stig1"/>
    <property type="match status" value="1"/>
</dbReference>